<protein>
    <submittedName>
        <fullName evidence="1">Uncharacterized protein</fullName>
    </submittedName>
</protein>
<name>A0ABQ8YI31_9EUKA</name>
<proteinExistence type="predicted"/>
<evidence type="ECO:0000313" key="2">
    <source>
        <dbReference type="Proteomes" id="UP001150062"/>
    </source>
</evidence>
<evidence type="ECO:0000313" key="1">
    <source>
        <dbReference type="EMBL" id="KAJ6244249.1"/>
    </source>
</evidence>
<keyword evidence="2" id="KW-1185">Reference proteome</keyword>
<comment type="caution">
    <text evidence="1">The sequence shown here is derived from an EMBL/GenBank/DDBJ whole genome shotgun (WGS) entry which is preliminary data.</text>
</comment>
<sequence>MEITNMKIKFWDVMKGMLKRICENFSFFSEESIGYDSDEDDEEEFDDDYYDNDEEGFEKILQKNQEDFSLEITVAVTEEIKFLKNQPIEEK</sequence>
<dbReference type="Proteomes" id="UP001150062">
    <property type="component" value="Unassembled WGS sequence"/>
</dbReference>
<gene>
    <name evidence="1" type="ORF">M0813_21513</name>
</gene>
<dbReference type="EMBL" id="JAOAOG010000166">
    <property type="protein sequence ID" value="KAJ6244249.1"/>
    <property type="molecule type" value="Genomic_DNA"/>
</dbReference>
<organism evidence="1 2">
    <name type="scientific">Anaeramoeba flamelloides</name>
    <dbReference type="NCBI Taxonomy" id="1746091"/>
    <lineage>
        <taxon>Eukaryota</taxon>
        <taxon>Metamonada</taxon>
        <taxon>Anaeramoebidae</taxon>
        <taxon>Anaeramoeba</taxon>
    </lineage>
</organism>
<reference evidence="1" key="1">
    <citation type="submission" date="2022-08" db="EMBL/GenBank/DDBJ databases">
        <title>Novel sulfate-reducing endosymbionts in the free-living metamonad Anaeramoeba.</title>
        <authorList>
            <person name="Jerlstrom-Hultqvist J."/>
            <person name="Cepicka I."/>
            <person name="Gallot-Lavallee L."/>
            <person name="Salas-Leiva D."/>
            <person name="Curtis B.A."/>
            <person name="Zahonova K."/>
            <person name="Pipaliya S."/>
            <person name="Dacks J."/>
            <person name="Roger A.J."/>
        </authorList>
    </citation>
    <scope>NUCLEOTIDE SEQUENCE</scope>
    <source>
        <strain evidence="1">Schooner1</strain>
    </source>
</reference>
<accession>A0ABQ8YI31</accession>